<feature type="domain" description="NB-ARC" evidence="3">
    <location>
        <begin position="4"/>
        <end position="162"/>
    </location>
</feature>
<evidence type="ECO:0000313" key="6">
    <source>
        <dbReference type="Proteomes" id="UP000265520"/>
    </source>
</evidence>
<dbReference type="Gene3D" id="3.40.50.300">
    <property type="entry name" value="P-loop containing nucleotide triphosphate hydrolases"/>
    <property type="match status" value="1"/>
</dbReference>
<protein>
    <submittedName>
        <fullName evidence="5">Disease resistance protein</fullName>
    </submittedName>
</protein>
<dbReference type="Proteomes" id="UP000265520">
    <property type="component" value="Unassembled WGS sequence"/>
</dbReference>
<keyword evidence="6" id="KW-1185">Reference proteome</keyword>
<dbReference type="Pfam" id="PF23559">
    <property type="entry name" value="WHD_DRP"/>
    <property type="match status" value="1"/>
</dbReference>
<evidence type="ECO:0000259" key="3">
    <source>
        <dbReference type="Pfam" id="PF00931"/>
    </source>
</evidence>
<keyword evidence="2" id="KW-0611">Plant defense</keyword>
<dbReference type="InterPro" id="IPR044974">
    <property type="entry name" value="Disease_R_plants"/>
</dbReference>
<dbReference type="PANTHER" id="PTHR23155">
    <property type="entry name" value="DISEASE RESISTANCE PROTEIN RP"/>
    <property type="match status" value="1"/>
</dbReference>
<dbReference type="SUPFAM" id="SSF52540">
    <property type="entry name" value="P-loop containing nucleoside triphosphate hydrolases"/>
    <property type="match status" value="1"/>
</dbReference>
<feature type="non-terminal residue" evidence="5">
    <location>
        <position position="396"/>
    </location>
</feature>
<dbReference type="InterPro" id="IPR027417">
    <property type="entry name" value="P-loop_NTPase"/>
</dbReference>
<proteinExistence type="predicted"/>
<accession>A0A392N550</accession>
<dbReference type="GO" id="GO:0043531">
    <property type="term" value="F:ADP binding"/>
    <property type="evidence" value="ECO:0007669"/>
    <property type="project" value="InterPro"/>
</dbReference>
<evidence type="ECO:0000256" key="1">
    <source>
        <dbReference type="ARBA" id="ARBA00022737"/>
    </source>
</evidence>
<evidence type="ECO:0000259" key="4">
    <source>
        <dbReference type="Pfam" id="PF23559"/>
    </source>
</evidence>
<dbReference type="PRINTS" id="PR00364">
    <property type="entry name" value="DISEASERSIST"/>
</dbReference>
<dbReference type="InterPro" id="IPR036388">
    <property type="entry name" value="WH-like_DNA-bd_sf"/>
</dbReference>
<name>A0A392N550_9FABA</name>
<dbReference type="InterPro" id="IPR002182">
    <property type="entry name" value="NB-ARC"/>
</dbReference>
<evidence type="ECO:0000256" key="2">
    <source>
        <dbReference type="ARBA" id="ARBA00022821"/>
    </source>
</evidence>
<organism evidence="5 6">
    <name type="scientific">Trifolium medium</name>
    <dbReference type="NCBI Taxonomy" id="97028"/>
    <lineage>
        <taxon>Eukaryota</taxon>
        <taxon>Viridiplantae</taxon>
        <taxon>Streptophyta</taxon>
        <taxon>Embryophyta</taxon>
        <taxon>Tracheophyta</taxon>
        <taxon>Spermatophyta</taxon>
        <taxon>Magnoliopsida</taxon>
        <taxon>eudicotyledons</taxon>
        <taxon>Gunneridae</taxon>
        <taxon>Pentapetalae</taxon>
        <taxon>rosids</taxon>
        <taxon>fabids</taxon>
        <taxon>Fabales</taxon>
        <taxon>Fabaceae</taxon>
        <taxon>Papilionoideae</taxon>
        <taxon>50 kb inversion clade</taxon>
        <taxon>NPAAA clade</taxon>
        <taxon>Hologalegina</taxon>
        <taxon>IRL clade</taxon>
        <taxon>Trifolieae</taxon>
        <taxon>Trifolium</taxon>
    </lineage>
</organism>
<dbReference type="AlphaFoldDB" id="A0A392N550"/>
<feature type="domain" description="Disease resistance protein winged helix" evidence="4">
    <location>
        <begin position="252"/>
        <end position="322"/>
    </location>
</feature>
<dbReference type="Pfam" id="PF00931">
    <property type="entry name" value="NB-ARC"/>
    <property type="match status" value="1"/>
</dbReference>
<comment type="caution">
    <text evidence="5">The sequence shown here is derived from an EMBL/GenBank/DDBJ whole genome shotgun (WGS) entry which is preliminary data.</text>
</comment>
<sequence>MAELLSDEKRRCITWIVGIGGTGKTTLAKLIFEDNTVVAHFQRRLWVSLPSDCTTNQLIAEIGKEAAKQIVVEEEEEEEILSTDYILETLVRAKYLVVVDGIKETSQVYLDTLNRVIPDMSTGSRVLFTTRNANVAQHAAGTVFVHPLQLLDDETSWRLFTRHFKADIPPESEKELIKVGKEIVMKCGGLPSEILKMSDLLSHKNVMHEEWLSMLGGQQFREDQIQSWSETLDTINTNLPSYLRRCLFYFLLFPAEFGIPVRRLVVLWVAENLVHRTEDDEVPLELVAEKYLTELIDQNMVQVAKRKRNGKVKTCRLPSALRQLWLTKGNESRFLQGHRSARDSNAEPKNSIIRRVADNPHKYDTWTDHIHSGSTDSTTLRKYYKDVLSFLSFDTR</sequence>
<dbReference type="EMBL" id="LXQA010026527">
    <property type="protein sequence ID" value="MCH94108.1"/>
    <property type="molecule type" value="Genomic_DNA"/>
</dbReference>
<dbReference type="InterPro" id="IPR058922">
    <property type="entry name" value="WHD_DRP"/>
</dbReference>
<dbReference type="PANTHER" id="PTHR23155:SF955">
    <property type="entry name" value="AAA+ ATPASE DOMAIN-CONTAINING PROTEIN"/>
    <property type="match status" value="1"/>
</dbReference>
<dbReference type="GO" id="GO:0098542">
    <property type="term" value="P:defense response to other organism"/>
    <property type="evidence" value="ECO:0007669"/>
    <property type="project" value="TreeGrafter"/>
</dbReference>
<reference evidence="5 6" key="1">
    <citation type="journal article" date="2018" name="Front. Plant Sci.">
        <title>Red Clover (Trifolium pratense) and Zigzag Clover (T. medium) - A Picture of Genomic Similarities and Differences.</title>
        <authorList>
            <person name="Dluhosova J."/>
            <person name="Istvanek J."/>
            <person name="Nedelnik J."/>
            <person name="Repkova J."/>
        </authorList>
    </citation>
    <scope>NUCLEOTIDE SEQUENCE [LARGE SCALE GENOMIC DNA]</scope>
    <source>
        <strain evidence="6">cv. 10/8</strain>
        <tissue evidence="5">Leaf</tissue>
    </source>
</reference>
<evidence type="ECO:0000313" key="5">
    <source>
        <dbReference type="EMBL" id="MCH94108.1"/>
    </source>
</evidence>
<keyword evidence="1" id="KW-0677">Repeat</keyword>
<dbReference type="Gene3D" id="1.10.10.10">
    <property type="entry name" value="Winged helix-like DNA-binding domain superfamily/Winged helix DNA-binding domain"/>
    <property type="match status" value="1"/>
</dbReference>